<comment type="caution">
    <text evidence="7">The sequence shown here is derived from an EMBL/GenBank/DDBJ whole genome shotgun (WGS) entry which is preliminary data.</text>
</comment>
<feature type="compositionally biased region" description="Acidic residues" evidence="4">
    <location>
        <begin position="812"/>
        <end position="823"/>
    </location>
</feature>
<feature type="region of interest" description="Disordered" evidence="4">
    <location>
        <begin position="811"/>
        <end position="847"/>
    </location>
</feature>
<keyword evidence="2" id="KW-0479">Metal-binding</keyword>
<feature type="compositionally biased region" description="Polar residues" evidence="4">
    <location>
        <begin position="828"/>
        <end position="837"/>
    </location>
</feature>
<feature type="transmembrane region" description="Helical" evidence="5">
    <location>
        <begin position="248"/>
        <end position="269"/>
    </location>
</feature>
<feature type="transmembrane region" description="Helical" evidence="5">
    <location>
        <begin position="1076"/>
        <end position="1103"/>
    </location>
</feature>
<keyword evidence="5" id="KW-0472">Membrane</keyword>
<dbReference type="CDD" id="cd12107">
    <property type="entry name" value="Hemerythrin"/>
    <property type="match status" value="1"/>
</dbReference>
<organism evidence="7 8">
    <name type="scientific">Blattamonas nauphoetae</name>
    <dbReference type="NCBI Taxonomy" id="2049346"/>
    <lineage>
        <taxon>Eukaryota</taxon>
        <taxon>Metamonada</taxon>
        <taxon>Preaxostyla</taxon>
        <taxon>Oxymonadida</taxon>
        <taxon>Blattamonas</taxon>
    </lineage>
</organism>
<feature type="transmembrane region" description="Helical" evidence="5">
    <location>
        <begin position="223"/>
        <end position="242"/>
    </location>
</feature>
<dbReference type="InterPro" id="IPR052994">
    <property type="entry name" value="Tiny_macrocysts_regulators"/>
</dbReference>
<feature type="transmembrane region" description="Helical" evidence="5">
    <location>
        <begin position="873"/>
        <end position="894"/>
    </location>
</feature>
<dbReference type="Pfam" id="PF25474">
    <property type="entry name" value="TPR_TmcB"/>
    <property type="match status" value="1"/>
</dbReference>
<feature type="transmembrane region" description="Helical" evidence="5">
    <location>
        <begin position="1197"/>
        <end position="1225"/>
    </location>
</feature>
<feature type="transmembrane region" description="Helical" evidence="5">
    <location>
        <begin position="312"/>
        <end position="337"/>
    </location>
</feature>
<keyword evidence="8" id="KW-1185">Reference proteome</keyword>
<evidence type="ECO:0000313" key="8">
    <source>
        <dbReference type="Proteomes" id="UP001281761"/>
    </source>
</evidence>
<feature type="transmembrane region" description="Helical" evidence="5">
    <location>
        <begin position="1441"/>
        <end position="1462"/>
    </location>
</feature>
<evidence type="ECO:0000256" key="1">
    <source>
        <dbReference type="ARBA" id="ARBA00010587"/>
    </source>
</evidence>
<evidence type="ECO:0000256" key="2">
    <source>
        <dbReference type="ARBA" id="ARBA00022723"/>
    </source>
</evidence>
<feature type="transmembrane region" description="Helical" evidence="5">
    <location>
        <begin position="276"/>
        <end position="300"/>
    </location>
</feature>
<keyword evidence="5" id="KW-1133">Transmembrane helix</keyword>
<dbReference type="InterPro" id="IPR012827">
    <property type="entry name" value="Hemerythrin_metal-bd"/>
</dbReference>
<gene>
    <name evidence="7" type="ORF">BLNAU_14033</name>
</gene>
<sequence length="1673" mass="190796">MSETASTSSRFTADAPLPYTRFPKWNLFIFKMMHTYLQNQLNPPKIVIYVQWFIYSMYLLMHPLKSFYIPGIYLGETIKKLGYYFDPSFHTKYLAQMIVFLAIGVVLIAIAYLTLVIMAIFSNTDKPVHRYIGKFHRVFTYFLMSSVSLSVIIWLGKPTACYCQPSTVNMVFCGSSSQLQLMIVSAIFIVIFLVLIGFYHFFVFNTKLSDDSYLRSYSGRSMAIVMVITTLWVFASPVPILRSETLNSTLHVVISFVLVLIILVFPPFYLAEMNAIITATFLTSMWGGICAFTLPAFARFSVTHGSPVLPNVILHIVVYGGSLLIWTLSILFIPSFFRRRWLVKVDSQKFECSKNTPDHLHRHLPKREVIGYTFRIGTTTFIRRFDGYSYPSNITPQVLSYQNGQENSMLHPHSDNAQHRLSPQPSQITNALSDKPQFLESPQNTFFMPLSPAPSIMLVPSAAPVGPVSPAPSIMPISPAGSIVSTISQVQTPLLSVNIPAPIRPAPSQAVQAKLQPPVDRKNVPPVTRILNDSNLTEAVRKVAKSIRRPGELQQLFSFLQVEDIARDPLTVRLVDLVFRQLISKERFAAVANVRITYSLFLAHHMNSQYRMAAQIQKACDFLPTMTDRWICYVKTKEMEKKVPSVNALDKITNLAKFRQTKRQKGRAAAEQMELVVTDDDGFRAFTSPSNEGEDSTSTNKINTLKIQLAQAQRLFLIAQGHLNMLWMHLGRRNVDCERVQENAIKALAAEKEATRIYLQQMKEHPDNPNVYRPFALLLRDQSNDDESATLLLQEADRIEGDNEMLFTLSTWDEDENTQDEETKDSNSHTQESIQHNHQFEQKKKESKTRNQIELLINKLETNAKITSHSHQLIVSLVVSALLVVFFLTIASYITTFNDFKSFSVESGIIRYSLFISTASEDVAFFISAIHLLSASIDDFDNPSPGIPELYVGMLERELVTAKECYNEYNGFVQQFYPDVDSTWFNTPGVPYSVTSKMANSKVVERAEEILTVRQLLYRCIEMSQPFVDNIEQVFTDRNNFEIALVELHQNFHLQLLEEVKDFASLTMDSVSQLSVVGLIVQMVFLFFASVVLLCFATLPICLKIRSVNRLGKEQLRVLCVIPAKDALQEQIRLERKAESNDGNSYFTDSETETENKKDNDNDDAQVDPEGDEKEQDEREEDVDEKLKKAKNVVPKLITVSLVVGTVLVMLVSYTVFIMALIALVSLPEMSRLIIFSGYRRPYFNMLLSFDVMRLQPTFFPLADPSNESLIFKTDRYTSAILDNTSFIHDPAQLDEVILKCVEFLKNLSARFLYGSRDDTLTGDEFYDKLSSSGSRGRFVSVDDINTRTDTCFHANRTICEQEGRLGDFTGEFNGLIEVISIVLQKSVALVHDDDNSTKFEDQDMTLLINLTRHDVQSSLTQIGRFLQEELTALSTMYQTVLLVIIIAASVSEIIIAFVFFVPLPRKLRTIEFNAGRMSSLATVLEKEKVEWTEELEVDIVRMDVMKKLLFANMKDLLESVERRKKAKDIDPIIDQILLITITIFNDEEDMMDTHDCPESMKKEHARQHASLFKKLVEFINSHRKKRFTVDETREFCTSWIQNHITGDDYDLALFLQQTALPMFLSEMPDINSTAVPRSVLRYYKRSSVGMEERTRFRSLIDRLGMDWDDNDV</sequence>
<feature type="transmembrane region" description="Helical" evidence="5">
    <location>
        <begin position="46"/>
        <end position="64"/>
    </location>
</feature>
<feature type="region of interest" description="Disordered" evidence="4">
    <location>
        <begin position="1139"/>
        <end position="1184"/>
    </location>
</feature>
<protein>
    <submittedName>
        <fullName evidence="7">Hemerythrin</fullName>
    </submittedName>
</protein>
<dbReference type="NCBIfam" id="TIGR02481">
    <property type="entry name" value="hemeryth_dom"/>
    <property type="match status" value="1"/>
</dbReference>
<keyword evidence="3" id="KW-0408">Iron</keyword>
<evidence type="ECO:0000259" key="6">
    <source>
        <dbReference type="Pfam" id="PF25474"/>
    </source>
</evidence>
<reference evidence="7 8" key="1">
    <citation type="journal article" date="2022" name="bioRxiv">
        <title>Genomics of Preaxostyla Flagellates Illuminates Evolutionary Transitions and the Path Towards Mitochondrial Loss.</title>
        <authorList>
            <person name="Novak L.V.F."/>
            <person name="Treitli S.C."/>
            <person name="Pyrih J."/>
            <person name="Halakuc P."/>
            <person name="Pipaliya S.V."/>
            <person name="Vacek V."/>
            <person name="Brzon O."/>
            <person name="Soukal P."/>
            <person name="Eme L."/>
            <person name="Dacks J.B."/>
            <person name="Karnkowska A."/>
            <person name="Elias M."/>
            <person name="Hampl V."/>
        </authorList>
    </citation>
    <scope>NUCLEOTIDE SEQUENCE [LARGE SCALE GENOMIC DNA]</scope>
    <source>
        <strain evidence="7">NAU3</strain>
        <tissue evidence="7">Gut</tissue>
    </source>
</reference>
<dbReference type="SUPFAM" id="SSF47188">
    <property type="entry name" value="Hemerythrin-like"/>
    <property type="match status" value="1"/>
</dbReference>
<name>A0ABQ9XKE0_9EUKA</name>
<feature type="transmembrane region" description="Helical" evidence="5">
    <location>
        <begin position="179"/>
        <end position="202"/>
    </location>
</feature>
<feature type="compositionally biased region" description="Acidic residues" evidence="4">
    <location>
        <begin position="1161"/>
        <end position="1184"/>
    </location>
</feature>
<evidence type="ECO:0000256" key="3">
    <source>
        <dbReference type="ARBA" id="ARBA00023004"/>
    </source>
</evidence>
<keyword evidence="5" id="KW-0812">Transmembrane</keyword>
<evidence type="ECO:0000256" key="4">
    <source>
        <dbReference type="SAM" id="MobiDB-lite"/>
    </source>
</evidence>
<dbReference type="Proteomes" id="UP001281761">
    <property type="component" value="Unassembled WGS sequence"/>
</dbReference>
<dbReference type="EMBL" id="JARBJD010000125">
    <property type="protein sequence ID" value="KAK2951072.1"/>
    <property type="molecule type" value="Genomic_DNA"/>
</dbReference>
<dbReference type="PANTHER" id="PTHR31600">
    <property type="entry name" value="TINY MACROCYSTS PROTEIN B-RELATED"/>
    <property type="match status" value="1"/>
</dbReference>
<feature type="transmembrane region" description="Helical" evidence="5">
    <location>
        <begin position="138"/>
        <end position="156"/>
    </location>
</feature>
<comment type="similarity">
    <text evidence="1">Belongs to the hemerythrin family.</text>
</comment>
<feature type="compositionally biased region" description="Basic and acidic residues" evidence="4">
    <location>
        <begin position="838"/>
        <end position="847"/>
    </location>
</feature>
<dbReference type="Gene3D" id="1.20.120.50">
    <property type="entry name" value="Hemerythrin-like"/>
    <property type="match status" value="1"/>
</dbReference>
<feature type="transmembrane region" description="Helical" evidence="5">
    <location>
        <begin position="93"/>
        <end position="117"/>
    </location>
</feature>
<proteinExistence type="inferred from homology"/>
<accession>A0ABQ9XKE0</accession>
<feature type="domain" description="TmcB/TmcC TPR repeats" evidence="6">
    <location>
        <begin position="706"/>
        <end position="803"/>
    </location>
</feature>
<dbReference type="InterPro" id="IPR057352">
    <property type="entry name" value="TPR_TmcB/C"/>
</dbReference>
<dbReference type="PANTHER" id="PTHR31600:SF2">
    <property type="entry name" value="GAMETE ENRICHED GENE 10 PROTEIN-RELATED"/>
    <property type="match status" value="1"/>
</dbReference>
<evidence type="ECO:0000313" key="7">
    <source>
        <dbReference type="EMBL" id="KAK2951072.1"/>
    </source>
</evidence>
<evidence type="ECO:0000256" key="5">
    <source>
        <dbReference type="SAM" id="Phobius"/>
    </source>
</evidence>
<dbReference type="InterPro" id="IPR035938">
    <property type="entry name" value="Hemerythrin-like_sf"/>
</dbReference>